<dbReference type="AlphaFoldDB" id="A0A816KY50"/>
<reference evidence="1" key="1">
    <citation type="submission" date="2021-01" db="EMBL/GenBank/DDBJ databases">
        <authorList>
            <consortium name="Genoscope - CEA"/>
            <person name="William W."/>
        </authorList>
    </citation>
    <scope>NUCLEOTIDE SEQUENCE</scope>
</reference>
<organism evidence="1">
    <name type="scientific">Brassica napus</name>
    <name type="common">Rape</name>
    <dbReference type="NCBI Taxonomy" id="3708"/>
    <lineage>
        <taxon>Eukaryota</taxon>
        <taxon>Viridiplantae</taxon>
        <taxon>Streptophyta</taxon>
        <taxon>Embryophyta</taxon>
        <taxon>Tracheophyta</taxon>
        <taxon>Spermatophyta</taxon>
        <taxon>Magnoliopsida</taxon>
        <taxon>eudicotyledons</taxon>
        <taxon>Gunneridae</taxon>
        <taxon>Pentapetalae</taxon>
        <taxon>rosids</taxon>
        <taxon>malvids</taxon>
        <taxon>Brassicales</taxon>
        <taxon>Brassicaceae</taxon>
        <taxon>Brassiceae</taxon>
        <taxon>Brassica</taxon>
    </lineage>
</organism>
<sequence length="58" mass="6447">MDNGPKVLNVPFMKFNVKQRKQPSIFEGLQAPPNLVCCADAISTGEKKKETSWPLAKD</sequence>
<dbReference type="Proteomes" id="UP001295469">
    <property type="component" value="Chromosome C05"/>
</dbReference>
<evidence type="ECO:0000313" key="1">
    <source>
        <dbReference type="EMBL" id="CAF1928189.1"/>
    </source>
</evidence>
<name>A0A816KY50_BRANA</name>
<proteinExistence type="predicted"/>
<gene>
    <name evidence="1" type="ORF">DARMORV10_C05P24740.1</name>
</gene>
<accession>A0A816KY50</accession>
<dbReference type="EMBL" id="HG994369">
    <property type="protein sequence ID" value="CAF1928189.1"/>
    <property type="molecule type" value="Genomic_DNA"/>
</dbReference>
<protein>
    <submittedName>
        <fullName evidence="1">(rape) hypothetical protein</fullName>
    </submittedName>
</protein>